<dbReference type="Proteomes" id="UP000489600">
    <property type="component" value="Unassembled WGS sequence"/>
</dbReference>
<proteinExistence type="predicted"/>
<feature type="repeat" description="ANK" evidence="1">
    <location>
        <begin position="69"/>
        <end position="91"/>
    </location>
</feature>
<evidence type="ECO:0000313" key="3">
    <source>
        <dbReference type="Proteomes" id="UP000489600"/>
    </source>
</evidence>
<dbReference type="PANTHER" id="PTHR24128">
    <property type="entry name" value="HOMEOBOX PROTEIN WARIAI"/>
    <property type="match status" value="1"/>
</dbReference>
<dbReference type="PANTHER" id="PTHR24128:SF84">
    <property type="entry name" value="ANKYRIN REPEAT-CONTAINING PROTEIN BDA1-LIKE"/>
    <property type="match status" value="1"/>
</dbReference>
<organism evidence="2 3">
    <name type="scientific">Arabis nemorensis</name>
    <dbReference type="NCBI Taxonomy" id="586526"/>
    <lineage>
        <taxon>Eukaryota</taxon>
        <taxon>Viridiplantae</taxon>
        <taxon>Streptophyta</taxon>
        <taxon>Embryophyta</taxon>
        <taxon>Tracheophyta</taxon>
        <taxon>Spermatophyta</taxon>
        <taxon>Magnoliopsida</taxon>
        <taxon>eudicotyledons</taxon>
        <taxon>Gunneridae</taxon>
        <taxon>Pentapetalae</taxon>
        <taxon>rosids</taxon>
        <taxon>malvids</taxon>
        <taxon>Brassicales</taxon>
        <taxon>Brassicaceae</taxon>
        <taxon>Arabideae</taxon>
        <taxon>Arabis</taxon>
    </lineage>
</organism>
<keyword evidence="1" id="KW-0040">ANK repeat</keyword>
<dbReference type="SMART" id="SM00248">
    <property type="entry name" value="ANK"/>
    <property type="match status" value="5"/>
</dbReference>
<dbReference type="InterPro" id="IPR002110">
    <property type="entry name" value="Ankyrin_rpt"/>
</dbReference>
<evidence type="ECO:0000256" key="1">
    <source>
        <dbReference type="PROSITE-ProRule" id="PRU00023"/>
    </source>
</evidence>
<gene>
    <name evidence="2" type="ORF">ANE_LOCUS13822</name>
</gene>
<dbReference type="SUPFAM" id="SSF48403">
    <property type="entry name" value="Ankyrin repeat"/>
    <property type="match status" value="1"/>
</dbReference>
<dbReference type="InterPro" id="IPR036770">
    <property type="entry name" value="Ankyrin_rpt-contain_sf"/>
</dbReference>
<dbReference type="Gene3D" id="1.25.40.20">
    <property type="entry name" value="Ankyrin repeat-containing domain"/>
    <property type="match status" value="2"/>
</dbReference>
<dbReference type="PROSITE" id="PS50297">
    <property type="entry name" value="ANK_REP_REGION"/>
    <property type="match status" value="2"/>
</dbReference>
<comment type="caution">
    <text evidence="2">The sequence shown here is derived from an EMBL/GenBank/DDBJ whole genome shotgun (WGS) entry which is preliminary data.</text>
</comment>
<sequence>MDQRLFEAARLGDITTLELLHQEDPLLLDRLSLSSQENPLHVSAFAGKAAFTAKILSLKPELALERNQQGFSPLHIASASGEIEVVRELLRVRNIDVICLLKDKDGLIPLHCAAQRGRIDVIKELVLSFPNSLKVVTASLETPLHVSVKNNQVETTKLLLEEIKKQNMVQEIAQEIVNRGNREGNTVLHLATLGKQLQIVEMLIGEEAIIRGSVDANRQNRNRLTPKDILDVVIETEGGNVSEMYKIVQIFQSVEARNAKEKRPTPQQIQPSRNPLRLMRNFLDYEISNATLEQKETLSISRPMSMYYGSWF</sequence>
<dbReference type="OrthoDB" id="1066784at2759"/>
<protein>
    <submittedName>
        <fullName evidence="2">Uncharacterized protein</fullName>
    </submittedName>
</protein>
<dbReference type="AlphaFoldDB" id="A0A565BPS8"/>
<feature type="repeat" description="ANK" evidence="1">
    <location>
        <begin position="105"/>
        <end position="126"/>
    </location>
</feature>
<evidence type="ECO:0000313" key="2">
    <source>
        <dbReference type="EMBL" id="VVB03378.1"/>
    </source>
</evidence>
<dbReference type="Pfam" id="PF12796">
    <property type="entry name" value="Ank_2"/>
    <property type="match status" value="2"/>
</dbReference>
<accession>A0A565BPS8</accession>
<name>A0A565BPS8_9BRAS</name>
<dbReference type="EMBL" id="CABITT030000004">
    <property type="protein sequence ID" value="VVB03378.1"/>
    <property type="molecule type" value="Genomic_DNA"/>
</dbReference>
<reference evidence="2" key="1">
    <citation type="submission" date="2019-07" db="EMBL/GenBank/DDBJ databases">
        <authorList>
            <person name="Dittberner H."/>
        </authorList>
    </citation>
    <scope>NUCLEOTIDE SEQUENCE [LARGE SCALE GENOMIC DNA]</scope>
</reference>
<dbReference type="Pfam" id="PF00023">
    <property type="entry name" value="Ank"/>
    <property type="match status" value="1"/>
</dbReference>
<keyword evidence="3" id="KW-1185">Reference proteome</keyword>
<dbReference type="PROSITE" id="PS50088">
    <property type="entry name" value="ANK_REPEAT"/>
    <property type="match status" value="2"/>
</dbReference>